<sequence>MPDRGEGAAGHNRRAHRPSRAAVALIVVLGVLVVLMAGFVTFAGFWTDLLWYRSVRYPSVFSTLTWTKADLFAGFGLLMALSVGGNMYLAHRLRPPLSAMSSEQQNLDRYRMGLAPYKPWVLLGVSGALGLIGGGAAAGQWRQWLLMLHSTPFHTKDPQFHKDVSFYTFQLPCYRFLVGYGFAVVVLSLLGSVAVHYLYGGLRLTSPGARVTSAATGHLAVLLGLFVSLKAVAYWLDRYKLAVRSSGYRTADNWTGLRYVDANAYLPAKTILFFIAVICALLFFATLWRRDWSLPAIGFGLMVLSAILIGGLYPAIVQKFQVQPNEAAKEAPYVQKNIDATRAAYGLTGAKVTGYPGKPAAPPAAAAKGVQAGPQAGAGPALRADAASSVGMGVLDPNVVSPAFQQLQGSGSYQFPSTLDVDHYAGAGTDQDTVVGVRELNVNGIPKSNWVDDHLKYTHGYGVVAAQGSAVDATGAPVFDGQGLPAGYQQRIYFGEETGQYSIVGGKTPEADYADKDGTTYDGKGGVSLRSPLTRAAYAISFGEPRILTSGAVGKDAKILYNRTPKERVAAVAPWLTIDGDPYPVVVGKKVLWVVDGYTTSDSYPYASRTALGSTTADSLTDGRRAVLTDQNQVNYIRNSVKATVDAYDGTVTLYQWDTGDPVLKTWMKAFPHTVRPKADIPAGLLDHLRYPQDLFKVQRQILTSYHVTKAADFGDGDQVWKVPDDPATKGGKAVPPYYMSLRMPDQPAKTFSLTTTFTSDDREDMSAYMAVDADATSPDYGTIRLLRMPASPSVDGLKSVQSKIDSASRSDPEIARMKGSGTDSAVVYGNLLTVPLDGGLLYVEPVYVRGAGDDYPLLGSVTALYNGRTSHAPTLSRALDDLLGRAGGAAAPKSGASGTAAPPGSGSSLEQALADAQKAMDDSDAAMKKGDRVAYGAAQRRLATALQEAEAAAKASDRTADGADGAAITGNMPKASPTAMKKG</sequence>
<evidence type="ECO:0000313" key="8">
    <source>
        <dbReference type="Proteomes" id="UP000734511"/>
    </source>
</evidence>
<dbReference type="PANTHER" id="PTHR39344">
    <property type="entry name" value="UPF0182 PROTEIN SLL1060"/>
    <property type="match status" value="1"/>
</dbReference>
<feature type="transmembrane region" description="Helical" evidence="6">
    <location>
        <begin position="71"/>
        <end position="90"/>
    </location>
</feature>
<evidence type="ECO:0000256" key="1">
    <source>
        <dbReference type="ARBA" id="ARBA00022475"/>
    </source>
</evidence>
<keyword evidence="1" id="KW-1003">Cell membrane</keyword>
<gene>
    <name evidence="7" type="ORF">HCN08_03085</name>
</gene>
<feature type="transmembrane region" description="Helical" evidence="6">
    <location>
        <begin position="296"/>
        <end position="316"/>
    </location>
</feature>
<evidence type="ECO:0000256" key="4">
    <source>
        <dbReference type="ARBA" id="ARBA00023136"/>
    </source>
</evidence>
<evidence type="ECO:0000256" key="5">
    <source>
        <dbReference type="SAM" id="MobiDB-lite"/>
    </source>
</evidence>
<feature type="transmembrane region" description="Helical" evidence="6">
    <location>
        <begin position="120"/>
        <end position="141"/>
    </location>
</feature>
<dbReference type="Proteomes" id="UP000734511">
    <property type="component" value="Unassembled WGS sequence"/>
</dbReference>
<dbReference type="RefSeq" id="WP_167981287.1">
    <property type="nucleotide sequence ID" value="NZ_JAATEJ010000002.1"/>
</dbReference>
<feature type="transmembrane region" description="Helical" evidence="6">
    <location>
        <begin position="177"/>
        <end position="199"/>
    </location>
</feature>
<dbReference type="EMBL" id="JAATEJ010000002">
    <property type="protein sequence ID" value="NJP42401.1"/>
    <property type="molecule type" value="Genomic_DNA"/>
</dbReference>
<dbReference type="PANTHER" id="PTHR39344:SF1">
    <property type="entry name" value="UPF0182 PROTEIN SLL1060"/>
    <property type="match status" value="1"/>
</dbReference>
<feature type="region of interest" description="Disordered" evidence="5">
    <location>
        <begin position="888"/>
        <end position="926"/>
    </location>
</feature>
<evidence type="ECO:0000256" key="3">
    <source>
        <dbReference type="ARBA" id="ARBA00022989"/>
    </source>
</evidence>
<feature type="region of interest" description="Disordered" evidence="5">
    <location>
        <begin position="949"/>
        <end position="984"/>
    </location>
</feature>
<organism evidence="7 8">
    <name type="scientific">Actinacidiphila epipremni</name>
    <dbReference type="NCBI Taxonomy" id="2053013"/>
    <lineage>
        <taxon>Bacteria</taxon>
        <taxon>Bacillati</taxon>
        <taxon>Actinomycetota</taxon>
        <taxon>Actinomycetes</taxon>
        <taxon>Kitasatosporales</taxon>
        <taxon>Streptomycetaceae</taxon>
        <taxon>Actinacidiphila</taxon>
    </lineage>
</organism>
<keyword evidence="4 6" id="KW-0472">Membrane</keyword>
<keyword evidence="2 6" id="KW-0812">Transmembrane</keyword>
<keyword evidence="8" id="KW-1185">Reference proteome</keyword>
<keyword evidence="3 6" id="KW-1133">Transmembrane helix</keyword>
<proteinExistence type="predicted"/>
<comment type="caution">
    <text evidence="7">The sequence shown here is derived from an EMBL/GenBank/DDBJ whole genome shotgun (WGS) entry which is preliminary data.</text>
</comment>
<feature type="compositionally biased region" description="Low complexity" evidence="5">
    <location>
        <begin position="889"/>
        <end position="909"/>
    </location>
</feature>
<feature type="transmembrane region" description="Helical" evidence="6">
    <location>
        <begin position="21"/>
        <end position="46"/>
    </location>
</feature>
<dbReference type="Pfam" id="PF03699">
    <property type="entry name" value="UPF0182"/>
    <property type="match status" value="1"/>
</dbReference>
<protein>
    <submittedName>
        <fullName evidence="7">UPF0182 family protein</fullName>
    </submittedName>
</protein>
<evidence type="ECO:0000313" key="7">
    <source>
        <dbReference type="EMBL" id="NJP42401.1"/>
    </source>
</evidence>
<name>A0ABX0ZHZ0_9ACTN</name>
<dbReference type="InterPro" id="IPR005372">
    <property type="entry name" value="UPF0182"/>
</dbReference>
<evidence type="ECO:0000256" key="2">
    <source>
        <dbReference type="ARBA" id="ARBA00022692"/>
    </source>
</evidence>
<reference evidence="7 8" key="1">
    <citation type="submission" date="2020-03" db="EMBL/GenBank/DDBJ databases">
        <title>WGS of actinomycetes isolated from Thailand.</title>
        <authorList>
            <person name="Thawai C."/>
        </authorList>
    </citation>
    <scope>NUCLEOTIDE SEQUENCE [LARGE SCALE GENOMIC DNA]</scope>
    <source>
        <strain evidence="7 8">PRB2-1</strain>
    </source>
</reference>
<feature type="transmembrane region" description="Helical" evidence="6">
    <location>
        <begin position="264"/>
        <end position="284"/>
    </location>
</feature>
<feature type="transmembrane region" description="Helical" evidence="6">
    <location>
        <begin position="211"/>
        <end position="236"/>
    </location>
</feature>
<evidence type="ECO:0000256" key="6">
    <source>
        <dbReference type="SAM" id="Phobius"/>
    </source>
</evidence>
<accession>A0ABX0ZHZ0</accession>